<evidence type="ECO:0000256" key="2">
    <source>
        <dbReference type="ARBA" id="ARBA00023043"/>
    </source>
</evidence>
<dbReference type="InterPro" id="IPR002110">
    <property type="entry name" value="Ankyrin_rpt"/>
</dbReference>
<feature type="repeat" description="ANK" evidence="3">
    <location>
        <begin position="355"/>
        <end position="383"/>
    </location>
</feature>
<evidence type="ECO:0000313" key="5">
    <source>
        <dbReference type="Proteomes" id="UP000184546"/>
    </source>
</evidence>
<dbReference type="PANTHER" id="PTHR23206">
    <property type="entry name" value="MASK PROTEIN"/>
    <property type="match status" value="1"/>
</dbReference>
<sequence length="484" mass="52538">MCYFGIKTTLLDRWESVELLDDPHHNSEGENLLMLASKANHLHICQMLVKLQFLIGYRSPAGNALMSAATYGHRDLVEFFLQQNISPNLAHSDAVDKVHPLRGTALASAAQMGKRERTVRQRTGYAARCGRLEVAQLLLDKGAAVNQPGGIRASPLHDAAYGGDPLLVRLLLEKGATVNGPEGPLGSELMYAMYSGRLDVAQLLLDKGAAIDQEGGRYGSALSCAVRKKMPVMVEFLLSRGATIDMPLPGSFGSALDHAVYADRLSIAEILIDHGANVELSLSTEFGSALARAAFLGHLHMVQFLVEEGALIDVPLRSGLFGSSLAAAAAGGDVQILKYLVNEGARANRALVTARHRTALYAAVYWGHVECVKALLDAGAAVDFGLDDPVFEKPKEIPLVQIELDYHNMVTEEWLRSAPWGDRNESQMAEDKQEIMRLLVERQGNVLYSEPSVALRYSVSLSSKLYADHNSQTVDVLVSSTHTA</sequence>
<dbReference type="VEuPathDB" id="FungiDB:ASPACDRAFT_63222"/>
<evidence type="ECO:0000256" key="3">
    <source>
        <dbReference type="PROSITE-ProRule" id="PRU00023"/>
    </source>
</evidence>
<organism evidence="4 5">
    <name type="scientific">Aspergillus aculeatus (strain ATCC 16872 / CBS 172.66 / WB 5094)</name>
    <dbReference type="NCBI Taxonomy" id="690307"/>
    <lineage>
        <taxon>Eukaryota</taxon>
        <taxon>Fungi</taxon>
        <taxon>Dikarya</taxon>
        <taxon>Ascomycota</taxon>
        <taxon>Pezizomycotina</taxon>
        <taxon>Eurotiomycetes</taxon>
        <taxon>Eurotiomycetidae</taxon>
        <taxon>Eurotiales</taxon>
        <taxon>Aspergillaceae</taxon>
        <taxon>Aspergillus</taxon>
        <taxon>Aspergillus subgen. Circumdati</taxon>
    </lineage>
</organism>
<gene>
    <name evidence="4" type="ORF">ASPACDRAFT_63222</name>
</gene>
<feature type="repeat" description="ANK" evidence="3">
    <location>
        <begin position="151"/>
        <end position="183"/>
    </location>
</feature>
<dbReference type="Pfam" id="PF12796">
    <property type="entry name" value="Ank_2"/>
    <property type="match status" value="2"/>
</dbReference>
<dbReference type="InterPro" id="IPR051631">
    <property type="entry name" value="Ankyrin-KH/SAM_domain"/>
</dbReference>
<evidence type="ECO:0000313" key="4">
    <source>
        <dbReference type="EMBL" id="OJJ96904.1"/>
    </source>
</evidence>
<dbReference type="OrthoDB" id="4772757at2759"/>
<dbReference type="Gene3D" id="1.25.40.20">
    <property type="entry name" value="Ankyrin repeat-containing domain"/>
    <property type="match status" value="3"/>
</dbReference>
<dbReference type="GeneID" id="30977672"/>
<dbReference type="SMART" id="SM00248">
    <property type="entry name" value="ANK"/>
    <property type="match status" value="10"/>
</dbReference>
<dbReference type="EMBL" id="KV878984">
    <property type="protein sequence ID" value="OJJ96904.1"/>
    <property type="molecule type" value="Genomic_DNA"/>
</dbReference>
<dbReference type="Pfam" id="PF00023">
    <property type="entry name" value="Ank"/>
    <property type="match status" value="2"/>
</dbReference>
<keyword evidence="2 3" id="KW-0040">ANK repeat</keyword>
<proteinExistence type="predicted"/>
<dbReference type="RefSeq" id="XP_020053244.1">
    <property type="nucleotide sequence ID" value="XM_020203858.1"/>
</dbReference>
<keyword evidence="1" id="KW-0677">Repeat</keyword>
<reference evidence="5" key="1">
    <citation type="journal article" date="2017" name="Genome Biol.">
        <title>Comparative genomics reveals high biological diversity and specific adaptations in the industrially and medically important fungal genus Aspergillus.</title>
        <authorList>
            <person name="de Vries R.P."/>
            <person name="Riley R."/>
            <person name="Wiebenga A."/>
            <person name="Aguilar-Osorio G."/>
            <person name="Amillis S."/>
            <person name="Uchima C.A."/>
            <person name="Anderluh G."/>
            <person name="Asadollahi M."/>
            <person name="Askin M."/>
            <person name="Barry K."/>
            <person name="Battaglia E."/>
            <person name="Bayram O."/>
            <person name="Benocci T."/>
            <person name="Braus-Stromeyer S.A."/>
            <person name="Caldana C."/>
            <person name="Canovas D."/>
            <person name="Cerqueira G.C."/>
            <person name="Chen F."/>
            <person name="Chen W."/>
            <person name="Choi C."/>
            <person name="Clum A."/>
            <person name="Dos Santos R.A."/>
            <person name="Damasio A.R."/>
            <person name="Diallinas G."/>
            <person name="Emri T."/>
            <person name="Fekete E."/>
            <person name="Flipphi M."/>
            <person name="Freyberg S."/>
            <person name="Gallo A."/>
            <person name="Gournas C."/>
            <person name="Habgood R."/>
            <person name="Hainaut M."/>
            <person name="Harispe M.L."/>
            <person name="Henrissat B."/>
            <person name="Hilden K.S."/>
            <person name="Hope R."/>
            <person name="Hossain A."/>
            <person name="Karabika E."/>
            <person name="Karaffa L."/>
            <person name="Karanyi Z."/>
            <person name="Krasevec N."/>
            <person name="Kuo A."/>
            <person name="Kusch H."/>
            <person name="LaButti K."/>
            <person name="Lagendijk E.L."/>
            <person name="Lapidus A."/>
            <person name="Levasseur A."/>
            <person name="Lindquist E."/>
            <person name="Lipzen A."/>
            <person name="Logrieco A.F."/>
            <person name="MacCabe A."/>
            <person name="Maekelae M.R."/>
            <person name="Malavazi I."/>
            <person name="Melin P."/>
            <person name="Meyer V."/>
            <person name="Mielnichuk N."/>
            <person name="Miskei M."/>
            <person name="Molnar A.P."/>
            <person name="Mule G."/>
            <person name="Ngan C.Y."/>
            <person name="Orejas M."/>
            <person name="Orosz E."/>
            <person name="Ouedraogo J.P."/>
            <person name="Overkamp K.M."/>
            <person name="Park H.-S."/>
            <person name="Perrone G."/>
            <person name="Piumi F."/>
            <person name="Punt P.J."/>
            <person name="Ram A.F."/>
            <person name="Ramon A."/>
            <person name="Rauscher S."/>
            <person name="Record E."/>
            <person name="Riano-Pachon D.M."/>
            <person name="Robert V."/>
            <person name="Roehrig J."/>
            <person name="Ruller R."/>
            <person name="Salamov A."/>
            <person name="Salih N.S."/>
            <person name="Samson R.A."/>
            <person name="Sandor E."/>
            <person name="Sanguinetti M."/>
            <person name="Schuetze T."/>
            <person name="Sepcic K."/>
            <person name="Shelest E."/>
            <person name="Sherlock G."/>
            <person name="Sophianopoulou V."/>
            <person name="Squina F.M."/>
            <person name="Sun H."/>
            <person name="Susca A."/>
            <person name="Todd R.B."/>
            <person name="Tsang A."/>
            <person name="Unkles S.E."/>
            <person name="van de Wiele N."/>
            <person name="van Rossen-Uffink D."/>
            <person name="Oliveira J.V."/>
            <person name="Vesth T.C."/>
            <person name="Visser J."/>
            <person name="Yu J.-H."/>
            <person name="Zhou M."/>
            <person name="Andersen M.R."/>
            <person name="Archer D.B."/>
            <person name="Baker S.E."/>
            <person name="Benoit I."/>
            <person name="Brakhage A.A."/>
            <person name="Braus G.H."/>
            <person name="Fischer R."/>
            <person name="Frisvad J.C."/>
            <person name="Goldman G.H."/>
            <person name="Houbraken J."/>
            <person name="Oakley B."/>
            <person name="Pocsi I."/>
            <person name="Scazzocchio C."/>
            <person name="Seiboth B."/>
            <person name="vanKuyk P.A."/>
            <person name="Wortman J."/>
            <person name="Dyer P.S."/>
            <person name="Grigoriev I.V."/>
        </authorList>
    </citation>
    <scope>NUCLEOTIDE SEQUENCE [LARGE SCALE GENOMIC DNA]</scope>
    <source>
        <strain evidence="5">ATCC 16872 / CBS 172.66 / WB 5094</strain>
    </source>
</reference>
<accession>A0A1L9WL67</accession>
<dbReference type="STRING" id="690307.A0A1L9WL67"/>
<dbReference type="SUPFAM" id="SSF48403">
    <property type="entry name" value="Ankyrin repeat"/>
    <property type="match status" value="1"/>
</dbReference>
<dbReference type="Proteomes" id="UP000184546">
    <property type="component" value="Unassembled WGS sequence"/>
</dbReference>
<dbReference type="OMA" id="HLEVTTY"/>
<keyword evidence="5" id="KW-1185">Reference proteome</keyword>
<protein>
    <submittedName>
        <fullName evidence="4">Uncharacterized protein</fullName>
    </submittedName>
</protein>
<dbReference type="AlphaFoldDB" id="A0A1L9WL67"/>
<dbReference type="PROSITE" id="PS50297">
    <property type="entry name" value="ANK_REP_REGION"/>
    <property type="match status" value="2"/>
</dbReference>
<evidence type="ECO:0000256" key="1">
    <source>
        <dbReference type="ARBA" id="ARBA00022737"/>
    </source>
</evidence>
<name>A0A1L9WL67_ASPA1</name>
<dbReference type="PROSITE" id="PS50088">
    <property type="entry name" value="ANK_REPEAT"/>
    <property type="match status" value="2"/>
</dbReference>
<dbReference type="InterPro" id="IPR036770">
    <property type="entry name" value="Ankyrin_rpt-contain_sf"/>
</dbReference>
<dbReference type="PANTHER" id="PTHR23206:SF8">
    <property type="entry name" value="ANKYRIN REPEAT AND KH DOMAIN-CONTAINING 1"/>
    <property type="match status" value="1"/>
</dbReference>